<gene>
    <name evidence="2" type="ORF">ACFR9T_06110</name>
</gene>
<reference evidence="2 3" key="1">
    <citation type="journal article" date="2019" name="Int. J. Syst. Evol. Microbiol.">
        <title>The Global Catalogue of Microorganisms (GCM) 10K type strain sequencing project: providing services to taxonomists for standard genome sequencing and annotation.</title>
        <authorList>
            <consortium name="The Broad Institute Genomics Platform"/>
            <consortium name="The Broad Institute Genome Sequencing Center for Infectious Disease"/>
            <person name="Wu L."/>
            <person name="Ma J."/>
        </authorList>
    </citation>
    <scope>NUCLEOTIDE SEQUENCE [LARGE SCALE GENOMIC DNA]</scope>
    <source>
        <strain evidence="2 3">CGMCC 1.12689</strain>
    </source>
</reference>
<sequence length="266" mass="29420">MSSKTPFFRTKRKRVGSGTPPPQWDNSNWSDEAHSKSGVVIRDGGIVVDPSMKPKAGVARWTLSPEDTDGTTALDTWGDNDGAIYGGVQPDVETDVGPAYQFDGSTGHVVLGSVESLQLDSAYTVSQLIRFESQQETWFFGNYDTEDRGAGITYDREGSGRIRWYDGIEFFTLSNPIETQRWYLVTLSRSGSTYTLYLDGEYEGSITTSQTGFSDSSRPNVTIGSSWGETRTDHRAPLHGFMKNIQIYAKEITSEEAARLYSQGAI</sequence>
<dbReference type="Pfam" id="PF13385">
    <property type="entry name" value="Laminin_G_3"/>
    <property type="match status" value="1"/>
</dbReference>
<dbReference type="Gene3D" id="2.60.120.200">
    <property type="match status" value="1"/>
</dbReference>
<dbReference type="InterPro" id="IPR013320">
    <property type="entry name" value="ConA-like_dom_sf"/>
</dbReference>
<dbReference type="SUPFAM" id="SSF49899">
    <property type="entry name" value="Concanavalin A-like lectins/glucanases"/>
    <property type="match status" value="1"/>
</dbReference>
<dbReference type="EMBL" id="JBHUDB010000002">
    <property type="protein sequence ID" value="MFD1570160.1"/>
    <property type="molecule type" value="Genomic_DNA"/>
</dbReference>
<proteinExistence type="predicted"/>
<evidence type="ECO:0000313" key="3">
    <source>
        <dbReference type="Proteomes" id="UP001597185"/>
    </source>
</evidence>
<accession>A0ABD6BZ69</accession>
<protein>
    <submittedName>
        <fullName evidence="2">LamG domain-containing protein</fullName>
    </submittedName>
</protein>
<name>A0ABD6BZ69_9EURY</name>
<evidence type="ECO:0000256" key="1">
    <source>
        <dbReference type="SAM" id="MobiDB-lite"/>
    </source>
</evidence>
<dbReference type="RefSeq" id="WP_256397031.1">
    <property type="nucleotide sequence ID" value="NZ_JANHDL010000004.1"/>
</dbReference>
<keyword evidence="3" id="KW-1185">Reference proteome</keyword>
<comment type="caution">
    <text evidence="2">The sequence shown here is derived from an EMBL/GenBank/DDBJ whole genome shotgun (WGS) entry which is preliminary data.</text>
</comment>
<organism evidence="2 3">
    <name type="scientific">Halorubrum laminariae</name>
    <dbReference type="NCBI Taxonomy" id="1433523"/>
    <lineage>
        <taxon>Archaea</taxon>
        <taxon>Methanobacteriati</taxon>
        <taxon>Methanobacteriota</taxon>
        <taxon>Stenosarchaea group</taxon>
        <taxon>Halobacteria</taxon>
        <taxon>Halobacteriales</taxon>
        <taxon>Haloferacaceae</taxon>
        <taxon>Halorubrum</taxon>
    </lineage>
</organism>
<evidence type="ECO:0000313" key="2">
    <source>
        <dbReference type="EMBL" id="MFD1570160.1"/>
    </source>
</evidence>
<dbReference type="AlphaFoldDB" id="A0ABD6BZ69"/>
<dbReference type="Proteomes" id="UP001597185">
    <property type="component" value="Unassembled WGS sequence"/>
</dbReference>
<feature type="region of interest" description="Disordered" evidence="1">
    <location>
        <begin position="1"/>
        <end position="31"/>
    </location>
</feature>